<evidence type="ECO:0000259" key="1">
    <source>
        <dbReference type="SMART" id="SM00256"/>
    </source>
</evidence>
<dbReference type="SUPFAM" id="SSF81383">
    <property type="entry name" value="F-box domain"/>
    <property type="match status" value="1"/>
</dbReference>
<dbReference type="InterPro" id="IPR001810">
    <property type="entry name" value="F-box_dom"/>
</dbReference>
<dbReference type="InterPro" id="IPR017451">
    <property type="entry name" value="F-box-assoc_interact_dom"/>
</dbReference>
<accession>A0ABM0P0Q2</accession>
<name>A0ABM0P0Q2_PRUMU</name>
<dbReference type="InterPro" id="IPR006527">
    <property type="entry name" value="F-box-assoc_dom_typ1"/>
</dbReference>
<dbReference type="NCBIfam" id="TIGR01640">
    <property type="entry name" value="F_box_assoc_1"/>
    <property type="match status" value="1"/>
</dbReference>
<dbReference type="GeneID" id="103331831"/>
<proteinExistence type="predicted"/>
<dbReference type="PANTHER" id="PTHR35546">
    <property type="entry name" value="F-BOX PROTEIN INTERACTION DOMAIN PROTEIN-RELATED"/>
    <property type="match status" value="1"/>
</dbReference>
<organism evidence="2 3">
    <name type="scientific">Prunus mume</name>
    <name type="common">Japanese apricot</name>
    <name type="synonym">Armeniaca mume</name>
    <dbReference type="NCBI Taxonomy" id="102107"/>
    <lineage>
        <taxon>Eukaryota</taxon>
        <taxon>Viridiplantae</taxon>
        <taxon>Streptophyta</taxon>
        <taxon>Embryophyta</taxon>
        <taxon>Tracheophyta</taxon>
        <taxon>Spermatophyta</taxon>
        <taxon>Magnoliopsida</taxon>
        <taxon>eudicotyledons</taxon>
        <taxon>Gunneridae</taxon>
        <taxon>Pentapetalae</taxon>
        <taxon>rosids</taxon>
        <taxon>fabids</taxon>
        <taxon>Rosales</taxon>
        <taxon>Rosaceae</taxon>
        <taxon>Amygdaloideae</taxon>
        <taxon>Amygdaleae</taxon>
        <taxon>Prunus</taxon>
    </lineage>
</organism>
<reference evidence="3" key="2">
    <citation type="submission" date="2025-08" db="UniProtKB">
        <authorList>
            <consortium name="RefSeq"/>
        </authorList>
    </citation>
    <scope>IDENTIFICATION</scope>
</reference>
<dbReference type="Pfam" id="PF00646">
    <property type="entry name" value="F-box"/>
    <property type="match status" value="1"/>
</dbReference>
<dbReference type="RefSeq" id="XP_008232719.1">
    <property type="nucleotide sequence ID" value="XM_008234497.1"/>
</dbReference>
<dbReference type="PANTHER" id="PTHR35546:SF115">
    <property type="entry name" value="F-BOX DOMAIN-CONTAINING PROTEIN"/>
    <property type="match status" value="1"/>
</dbReference>
<dbReference type="SMART" id="SM00256">
    <property type="entry name" value="FBOX"/>
    <property type="match status" value="1"/>
</dbReference>
<gene>
    <name evidence="3" type="primary">LOC103331831</name>
</gene>
<reference evidence="2" key="1">
    <citation type="journal article" date="2012" name="Nat. Commun.">
        <title>The genome of Prunus mume.</title>
        <authorList>
            <person name="Zhang Q."/>
            <person name="Chen W."/>
            <person name="Sun L."/>
            <person name="Zhao F."/>
            <person name="Huang B."/>
            <person name="Yang W."/>
            <person name="Tao Y."/>
            <person name="Wang J."/>
            <person name="Yuan Z."/>
            <person name="Fan G."/>
            <person name="Xing Z."/>
            <person name="Han C."/>
            <person name="Pan H."/>
            <person name="Zhong X."/>
            <person name="Shi W."/>
            <person name="Liang X."/>
            <person name="Du D."/>
            <person name="Sun F."/>
            <person name="Xu Z."/>
            <person name="Hao R."/>
            <person name="Lv T."/>
            <person name="Lv Y."/>
            <person name="Zheng Z."/>
            <person name="Sun M."/>
            <person name="Luo L."/>
            <person name="Cai M."/>
            <person name="Gao Y."/>
            <person name="Wang J."/>
            <person name="Yin Y."/>
            <person name="Xu X."/>
            <person name="Cheng T."/>
            <person name="Wang J."/>
        </authorList>
    </citation>
    <scope>NUCLEOTIDE SEQUENCE [LARGE SCALE GENOMIC DNA]</scope>
</reference>
<protein>
    <submittedName>
        <fullName evidence="3">F-box protein At5g07610-like</fullName>
    </submittedName>
</protein>
<dbReference type="InterPro" id="IPR036047">
    <property type="entry name" value="F-box-like_dom_sf"/>
</dbReference>
<sequence length="418" mass="47796">MFIRRGLVTIYRGWLRLSQKKRKKTSNVVSSAAAVTIANNEGIVEEILVRLPARPLVRFKCVSKRWLSLISNPKFCDRHTLQNPSSCSVASAVFSGYSETKLGFSFIPLDGDGRPSRAPGSRWKPPNLVPNEHDIRIFQSCNGLFLCYLVKFAYFYVVNPTTNQFLKIIRPTAATTLATGLISYALAFDPSKSPYYKVLCLRSTDGTAFGSYYHHIEIYSSETRSWRLLDSTFHKTPVDYITPVYCNGAIHWSGWDAELSYYHMDEERVGWVDSPPFYDHYKYDEGEDAYFFETPGGHLHLARVYWRCQTKFDVLEMGRNYSGWFVKYHVDLVHDPPIPIPDLLQWEKRTVLLFLAPDLNENGGGGEECSSLLLHTPGKVISYNLKNKTFQSFELTSNHDSMTVWGGKCRYMETLACV</sequence>
<feature type="domain" description="F-box" evidence="1">
    <location>
        <begin position="39"/>
        <end position="79"/>
    </location>
</feature>
<dbReference type="Pfam" id="PF07734">
    <property type="entry name" value="FBA_1"/>
    <property type="match status" value="1"/>
</dbReference>
<dbReference type="Proteomes" id="UP000694861">
    <property type="component" value="Linkage group LG5"/>
</dbReference>
<evidence type="ECO:0000313" key="2">
    <source>
        <dbReference type="Proteomes" id="UP000694861"/>
    </source>
</evidence>
<dbReference type="CDD" id="cd22157">
    <property type="entry name" value="F-box_AtFBW1-like"/>
    <property type="match status" value="1"/>
</dbReference>
<dbReference type="InterPro" id="IPR055290">
    <property type="entry name" value="At3g26010-like"/>
</dbReference>
<keyword evidence="2" id="KW-1185">Reference proteome</keyword>
<evidence type="ECO:0000313" key="3">
    <source>
        <dbReference type="RefSeq" id="XP_008232719.1"/>
    </source>
</evidence>